<sequence>MIRKILIGIFSGALVGMFVTSVIDTNTNELSKLFLTKITAASIVTGFLCGLYAHFSKSKLQVFFVSIGIGVVIFYAKYILTNHDFDALTMGAFVGAMLGSTLAIIRKIKQSYSIYSRMQKRRRKGFGNYR</sequence>
<comment type="caution">
    <text evidence="2">The sequence shown here is derived from an EMBL/GenBank/DDBJ whole genome shotgun (WGS) entry which is preliminary data.</text>
</comment>
<feature type="transmembrane region" description="Helical" evidence="1">
    <location>
        <begin position="35"/>
        <end position="55"/>
    </location>
</feature>
<keyword evidence="3" id="KW-1185">Reference proteome</keyword>
<keyword evidence="1" id="KW-0812">Transmembrane</keyword>
<dbReference type="OrthoDB" id="1202432at2"/>
<protein>
    <submittedName>
        <fullName evidence="2">Uncharacterized protein</fullName>
    </submittedName>
</protein>
<dbReference type="EMBL" id="VANR01000004">
    <property type="protein sequence ID" value="TMM30075.1"/>
    <property type="molecule type" value="Genomic_DNA"/>
</dbReference>
<feature type="transmembrane region" description="Helical" evidence="1">
    <location>
        <begin position="87"/>
        <end position="105"/>
    </location>
</feature>
<keyword evidence="1" id="KW-0472">Membrane</keyword>
<gene>
    <name evidence="2" type="ORF">FDT66_09440</name>
</gene>
<dbReference type="AlphaFoldDB" id="A0A5S3N442"/>
<evidence type="ECO:0000313" key="3">
    <source>
        <dbReference type="Proteomes" id="UP000307140"/>
    </source>
</evidence>
<feature type="transmembrane region" description="Helical" evidence="1">
    <location>
        <begin position="5"/>
        <end position="23"/>
    </location>
</feature>
<proteinExistence type="predicted"/>
<keyword evidence="1" id="KW-1133">Transmembrane helix</keyword>
<reference evidence="2 3" key="1">
    <citation type="submission" date="2019-05" db="EMBL/GenBank/DDBJ databases">
        <title>Polaribacter aestuariivivens sp. nov., isolated from a tidal flat.</title>
        <authorList>
            <person name="Yoon J.-H."/>
        </authorList>
    </citation>
    <scope>NUCLEOTIDE SEQUENCE [LARGE SCALE GENOMIC DNA]</scope>
    <source>
        <strain evidence="2 3">DBTF-3</strain>
    </source>
</reference>
<organism evidence="2 3">
    <name type="scientific">Polaribacter aestuariivivens</name>
    <dbReference type="NCBI Taxonomy" id="2304626"/>
    <lineage>
        <taxon>Bacteria</taxon>
        <taxon>Pseudomonadati</taxon>
        <taxon>Bacteroidota</taxon>
        <taxon>Flavobacteriia</taxon>
        <taxon>Flavobacteriales</taxon>
        <taxon>Flavobacteriaceae</taxon>
    </lineage>
</organism>
<dbReference type="Proteomes" id="UP000307140">
    <property type="component" value="Unassembled WGS sequence"/>
</dbReference>
<name>A0A5S3N442_9FLAO</name>
<dbReference type="RefSeq" id="WP_138535926.1">
    <property type="nucleotide sequence ID" value="NZ_VANR01000004.1"/>
</dbReference>
<evidence type="ECO:0000313" key="2">
    <source>
        <dbReference type="EMBL" id="TMM30075.1"/>
    </source>
</evidence>
<feature type="transmembrane region" description="Helical" evidence="1">
    <location>
        <begin position="62"/>
        <end position="81"/>
    </location>
</feature>
<evidence type="ECO:0000256" key="1">
    <source>
        <dbReference type="SAM" id="Phobius"/>
    </source>
</evidence>
<accession>A0A5S3N442</accession>